<gene>
    <name evidence="2" type="primary">msrP</name>
    <name evidence="2" type="ORF">NCR95_06770</name>
</gene>
<dbReference type="Proteomes" id="UP001057522">
    <property type="component" value="Unassembled WGS sequence"/>
</dbReference>
<dbReference type="InterPro" id="IPR036374">
    <property type="entry name" value="OxRdtase_Mopterin-bd_sf"/>
</dbReference>
<protein>
    <submittedName>
        <fullName evidence="2">Protein-methionine-sulfoxide reductase catalytic subunit MsrP</fullName>
        <ecNumber evidence="2">1.8.5.-</ecNumber>
    </submittedName>
</protein>
<dbReference type="GO" id="GO:0016491">
    <property type="term" value="F:oxidoreductase activity"/>
    <property type="evidence" value="ECO:0007669"/>
    <property type="project" value="UniProtKB-KW"/>
</dbReference>
<keyword evidence="3" id="KW-1185">Reference proteome</keyword>
<feature type="domain" description="Oxidoreductase molybdopterin-binding" evidence="1">
    <location>
        <begin position="92"/>
        <end position="248"/>
    </location>
</feature>
<sequence length="310" mass="36166">MEITPERLFNARRRFLKLGAGSLVSTLLADNLLAAVLKEEGLDFKRMSKEEAYALNGEHLELTKEEIATSYNNFYEFGFSKTDPKNRAHSLKTSPWEIQIAGEIEKPFSISYTDLLKQVHLVERVYRFRCVEAWSMVIPWVGFELRELIELAKPNSDAKYMRFTTLYDPKQFPMQGIIQLLDFPYKEVLRLDEAMHPLTLLAVGMYQKPLLPQNGAPLRLVVPWKYGYKSIKSIHKIEFLKEKPISTWEEENPREYGFYGNVDPEVSHPRWSQSSERVIGKRGQIKTLYLNGYAKEVEHFYQGLDRAKLY</sequence>
<name>A0ABT0TVB3_9HELI</name>
<dbReference type="PANTHER" id="PTHR43032">
    <property type="entry name" value="PROTEIN-METHIONINE-SULFOXIDE REDUCTASE"/>
    <property type="match status" value="1"/>
</dbReference>
<dbReference type="PANTHER" id="PTHR43032:SF3">
    <property type="entry name" value="PROTEIN-METHIONINE-SULFOXIDE REDUCTASE CATALYTIC SUBUNIT MSRP"/>
    <property type="match status" value="1"/>
</dbReference>
<organism evidence="2 3">
    <name type="scientific">Helicobacter colisuis</name>
    <dbReference type="NCBI Taxonomy" id="2949739"/>
    <lineage>
        <taxon>Bacteria</taxon>
        <taxon>Pseudomonadati</taxon>
        <taxon>Campylobacterota</taxon>
        <taxon>Epsilonproteobacteria</taxon>
        <taxon>Campylobacterales</taxon>
        <taxon>Helicobacteraceae</taxon>
        <taxon>Helicobacter</taxon>
    </lineage>
</organism>
<evidence type="ECO:0000259" key="1">
    <source>
        <dbReference type="Pfam" id="PF00174"/>
    </source>
</evidence>
<dbReference type="SUPFAM" id="SSF56524">
    <property type="entry name" value="Oxidoreductase molybdopterin-binding domain"/>
    <property type="match status" value="1"/>
</dbReference>
<evidence type="ECO:0000313" key="3">
    <source>
        <dbReference type="Proteomes" id="UP001057522"/>
    </source>
</evidence>
<evidence type="ECO:0000313" key="2">
    <source>
        <dbReference type="EMBL" id="MCL9819862.1"/>
    </source>
</evidence>
<dbReference type="Pfam" id="PF00174">
    <property type="entry name" value="Oxidored_molyb"/>
    <property type="match status" value="1"/>
</dbReference>
<dbReference type="NCBIfam" id="NF003767">
    <property type="entry name" value="PRK05363.1"/>
    <property type="match status" value="1"/>
</dbReference>
<reference evidence="2" key="1">
    <citation type="submission" date="2022-06" db="EMBL/GenBank/DDBJ databases">
        <title>Helicobacter colisuis sp. nov.</title>
        <authorList>
            <person name="Papic B."/>
            <person name="Gruntar I."/>
        </authorList>
    </citation>
    <scope>NUCLEOTIDE SEQUENCE</scope>
    <source>
        <strain evidence="2">11154-15</strain>
    </source>
</reference>
<dbReference type="Gene3D" id="3.90.420.10">
    <property type="entry name" value="Oxidoreductase, molybdopterin-binding domain"/>
    <property type="match status" value="1"/>
</dbReference>
<dbReference type="RefSeq" id="WP_250604689.1">
    <property type="nucleotide sequence ID" value="NZ_JAMOKX010000005.1"/>
</dbReference>
<comment type="caution">
    <text evidence="2">The sequence shown here is derived from an EMBL/GenBank/DDBJ whole genome shotgun (WGS) entry which is preliminary data.</text>
</comment>
<proteinExistence type="predicted"/>
<keyword evidence="2" id="KW-0560">Oxidoreductase</keyword>
<dbReference type="InterPro" id="IPR000572">
    <property type="entry name" value="OxRdtase_Mopterin-bd_dom"/>
</dbReference>
<dbReference type="EMBL" id="JAMOKX010000005">
    <property type="protein sequence ID" value="MCL9819862.1"/>
    <property type="molecule type" value="Genomic_DNA"/>
</dbReference>
<dbReference type="EC" id="1.8.5.-" evidence="2"/>
<accession>A0ABT0TVB3</accession>